<dbReference type="GO" id="GO:0005739">
    <property type="term" value="C:mitochondrion"/>
    <property type="evidence" value="ECO:0007669"/>
    <property type="project" value="UniProtKB-SubCell"/>
</dbReference>
<name>A0A0C3PHJ7_PISTI</name>
<dbReference type="SUPFAM" id="SSF52467">
    <property type="entry name" value="DHS-like NAD/FAD-binding domain"/>
    <property type="match status" value="1"/>
</dbReference>
<keyword evidence="3" id="KW-0808">Transferase</keyword>
<feature type="domain" description="Deacetylase sirtuin-type" evidence="7">
    <location>
        <begin position="1"/>
        <end position="286"/>
    </location>
</feature>
<dbReference type="GO" id="GO:0070403">
    <property type="term" value="F:NAD+ binding"/>
    <property type="evidence" value="ECO:0007669"/>
    <property type="project" value="InterPro"/>
</dbReference>
<keyword evidence="4" id="KW-0520">NAD</keyword>
<feature type="binding site" evidence="6">
    <location>
        <position position="143"/>
    </location>
    <ligand>
        <name>Zn(2+)</name>
        <dbReference type="ChEBI" id="CHEBI:29105"/>
    </ligand>
</feature>
<dbReference type="PROSITE" id="PS50305">
    <property type="entry name" value="SIRTUIN"/>
    <property type="match status" value="1"/>
</dbReference>
<comment type="subcellular location">
    <subcellularLocation>
        <location evidence="1">Mitochondrion</location>
    </subcellularLocation>
</comment>
<dbReference type="GO" id="GO:0046872">
    <property type="term" value="F:metal ion binding"/>
    <property type="evidence" value="ECO:0007669"/>
    <property type="project" value="UniProtKB-KW"/>
</dbReference>
<evidence type="ECO:0000256" key="1">
    <source>
        <dbReference type="ARBA" id="ARBA00004173"/>
    </source>
</evidence>
<dbReference type="AlphaFoldDB" id="A0A0C3PHJ7"/>
<reference evidence="9" key="2">
    <citation type="submission" date="2015-01" db="EMBL/GenBank/DDBJ databases">
        <title>Evolutionary Origins and Diversification of the Mycorrhizal Mutualists.</title>
        <authorList>
            <consortium name="DOE Joint Genome Institute"/>
            <consortium name="Mycorrhizal Genomics Consortium"/>
            <person name="Kohler A."/>
            <person name="Kuo A."/>
            <person name="Nagy L.G."/>
            <person name="Floudas D."/>
            <person name="Copeland A."/>
            <person name="Barry K.W."/>
            <person name="Cichocki N."/>
            <person name="Veneault-Fourrey C."/>
            <person name="LaButti K."/>
            <person name="Lindquist E.A."/>
            <person name="Lipzen A."/>
            <person name="Lundell T."/>
            <person name="Morin E."/>
            <person name="Murat C."/>
            <person name="Riley R."/>
            <person name="Ohm R."/>
            <person name="Sun H."/>
            <person name="Tunlid A."/>
            <person name="Henrissat B."/>
            <person name="Grigoriev I.V."/>
            <person name="Hibbett D.S."/>
            <person name="Martin F."/>
        </authorList>
    </citation>
    <scope>NUCLEOTIDE SEQUENCE [LARGE SCALE GENOMIC DNA]</scope>
    <source>
        <strain evidence="9">Marx 270</strain>
    </source>
</reference>
<evidence type="ECO:0000256" key="3">
    <source>
        <dbReference type="ARBA" id="ARBA00022679"/>
    </source>
</evidence>
<dbReference type="InterPro" id="IPR026590">
    <property type="entry name" value="Ssirtuin_cat_dom"/>
</dbReference>
<evidence type="ECO:0000256" key="4">
    <source>
        <dbReference type="ARBA" id="ARBA00023027"/>
    </source>
</evidence>
<gene>
    <name evidence="8" type="ORF">M404DRAFT_952610</name>
</gene>
<keyword evidence="5" id="KW-0496">Mitochondrion</keyword>
<dbReference type="Gene3D" id="3.30.1600.10">
    <property type="entry name" value="SIR2/SIRT2 'Small Domain"/>
    <property type="match status" value="1"/>
</dbReference>
<feature type="binding site" evidence="6">
    <location>
        <position position="185"/>
    </location>
    <ligand>
        <name>Zn(2+)</name>
        <dbReference type="ChEBI" id="CHEBI:29105"/>
    </ligand>
</feature>
<dbReference type="PANTHER" id="PTHR11085">
    <property type="entry name" value="NAD-DEPENDENT PROTEIN DEACYLASE SIRTUIN-5, MITOCHONDRIAL-RELATED"/>
    <property type="match status" value="1"/>
</dbReference>
<evidence type="ECO:0000256" key="5">
    <source>
        <dbReference type="ARBA" id="ARBA00023128"/>
    </source>
</evidence>
<protein>
    <recommendedName>
        <fullName evidence="7">Deacetylase sirtuin-type domain-containing protein</fullName>
    </recommendedName>
</protein>
<accession>A0A0C3PHJ7</accession>
<feature type="binding site" evidence="6">
    <location>
        <position position="182"/>
    </location>
    <ligand>
        <name>Zn(2+)</name>
        <dbReference type="ChEBI" id="CHEBI:29105"/>
    </ligand>
</feature>
<dbReference type="GO" id="GO:0005634">
    <property type="term" value="C:nucleus"/>
    <property type="evidence" value="ECO:0007669"/>
    <property type="project" value="TreeGrafter"/>
</dbReference>
<dbReference type="Gene3D" id="3.40.50.1220">
    <property type="entry name" value="TPP-binding domain"/>
    <property type="match status" value="1"/>
</dbReference>
<dbReference type="GO" id="GO:0017136">
    <property type="term" value="F:histone deacetylase activity, NAD-dependent"/>
    <property type="evidence" value="ECO:0007669"/>
    <property type="project" value="TreeGrafter"/>
</dbReference>
<dbReference type="Proteomes" id="UP000054217">
    <property type="component" value="Unassembled WGS sequence"/>
</dbReference>
<dbReference type="Pfam" id="PF02146">
    <property type="entry name" value="SIR2"/>
    <property type="match status" value="1"/>
</dbReference>
<evidence type="ECO:0000256" key="2">
    <source>
        <dbReference type="ARBA" id="ARBA00006924"/>
    </source>
</evidence>
<proteinExistence type="inferred from homology"/>
<comment type="similarity">
    <text evidence="2">Belongs to the sirtuin family. Class I subfamily.</text>
</comment>
<dbReference type="InterPro" id="IPR029035">
    <property type="entry name" value="DHS-like_NAD/FAD-binding_dom"/>
</dbReference>
<feature type="active site" description="Proton acceptor" evidence="6">
    <location>
        <position position="132"/>
    </location>
</feature>
<dbReference type="PANTHER" id="PTHR11085:SF10">
    <property type="entry name" value="NAD-DEPENDENT PROTEIN DEACYLASE SIRTUIN-5, MITOCHONDRIAL-RELATED"/>
    <property type="match status" value="1"/>
</dbReference>
<dbReference type="InterPro" id="IPR050134">
    <property type="entry name" value="NAD-dep_sirtuin_deacylases"/>
</dbReference>
<dbReference type="HOGENOM" id="CLU_023643_3_1_1"/>
<sequence length="286" mass="31666">MSPSSSPSCKRVATSLPSPVQAYLQRLESIPTFRGSDGLWLNYTLSDLATPRAFRKNPSKVWQFYHYRREIAGKALPNPAHIALALFSQPDQRKEIAPDAEFTLITQNVDGLSVLCSQMLFPSTDPPIIEMHGRLFETLCTQCGDRMPNRDSPICPALAGTEELVKSHAKERQIPLEDLPRCQKCRGLLRPGVVWFEESILHDEEISELVDQADVALVIGTSSQVAPANLFAHSVAERKGTVAVFNTEPQGIGSAHFYFPGPCEQTLPTVLLGKEPDKMNDVLQQD</sequence>
<dbReference type="OrthoDB" id="424302at2759"/>
<dbReference type="InterPro" id="IPR026591">
    <property type="entry name" value="Sirtuin_cat_small_dom_sf"/>
</dbReference>
<reference evidence="8 9" key="1">
    <citation type="submission" date="2014-04" db="EMBL/GenBank/DDBJ databases">
        <authorList>
            <consortium name="DOE Joint Genome Institute"/>
            <person name="Kuo A."/>
            <person name="Kohler A."/>
            <person name="Costa M.D."/>
            <person name="Nagy L.G."/>
            <person name="Floudas D."/>
            <person name="Copeland A."/>
            <person name="Barry K.W."/>
            <person name="Cichocki N."/>
            <person name="Veneault-Fourrey C."/>
            <person name="LaButti K."/>
            <person name="Lindquist E.A."/>
            <person name="Lipzen A."/>
            <person name="Lundell T."/>
            <person name="Morin E."/>
            <person name="Murat C."/>
            <person name="Sun H."/>
            <person name="Tunlid A."/>
            <person name="Henrissat B."/>
            <person name="Grigoriev I.V."/>
            <person name="Hibbett D.S."/>
            <person name="Martin F."/>
            <person name="Nordberg H.P."/>
            <person name="Cantor M.N."/>
            <person name="Hua S.X."/>
        </authorList>
    </citation>
    <scope>NUCLEOTIDE SEQUENCE [LARGE SCALE GENOMIC DNA]</scope>
    <source>
        <strain evidence="8 9">Marx 270</strain>
    </source>
</reference>
<keyword evidence="9" id="KW-1185">Reference proteome</keyword>
<evidence type="ECO:0000313" key="9">
    <source>
        <dbReference type="Proteomes" id="UP000054217"/>
    </source>
</evidence>
<evidence type="ECO:0000259" key="7">
    <source>
        <dbReference type="PROSITE" id="PS50305"/>
    </source>
</evidence>
<evidence type="ECO:0000256" key="6">
    <source>
        <dbReference type="PROSITE-ProRule" id="PRU00236"/>
    </source>
</evidence>
<dbReference type="InterPro" id="IPR003000">
    <property type="entry name" value="Sirtuin"/>
</dbReference>
<evidence type="ECO:0000313" key="8">
    <source>
        <dbReference type="EMBL" id="KIO13515.1"/>
    </source>
</evidence>
<keyword evidence="6" id="KW-0479">Metal-binding</keyword>
<feature type="binding site" evidence="6">
    <location>
        <position position="140"/>
    </location>
    <ligand>
        <name>Zn(2+)</name>
        <dbReference type="ChEBI" id="CHEBI:29105"/>
    </ligand>
</feature>
<dbReference type="InParanoid" id="A0A0C3PHJ7"/>
<dbReference type="STRING" id="870435.A0A0C3PHJ7"/>
<keyword evidence="6" id="KW-0862">Zinc</keyword>
<dbReference type="EMBL" id="KN831946">
    <property type="protein sequence ID" value="KIO13515.1"/>
    <property type="molecule type" value="Genomic_DNA"/>
</dbReference>
<organism evidence="8 9">
    <name type="scientific">Pisolithus tinctorius Marx 270</name>
    <dbReference type="NCBI Taxonomy" id="870435"/>
    <lineage>
        <taxon>Eukaryota</taxon>
        <taxon>Fungi</taxon>
        <taxon>Dikarya</taxon>
        <taxon>Basidiomycota</taxon>
        <taxon>Agaricomycotina</taxon>
        <taxon>Agaricomycetes</taxon>
        <taxon>Agaricomycetidae</taxon>
        <taxon>Boletales</taxon>
        <taxon>Sclerodermatineae</taxon>
        <taxon>Pisolithaceae</taxon>
        <taxon>Pisolithus</taxon>
    </lineage>
</organism>